<feature type="compositionally biased region" description="Pro residues" evidence="1">
    <location>
        <begin position="304"/>
        <end position="326"/>
    </location>
</feature>
<evidence type="ECO:0000256" key="1">
    <source>
        <dbReference type="SAM" id="MobiDB-lite"/>
    </source>
</evidence>
<name>A0AAE0GZG3_9CHLO</name>
<feature type="region of interest" description="Disordered" evidence="1">
    <location>
        <begin position="303"/>
        <end position="326"/>
    </location>
</feature>
<gene>
    <name evidence="2" type="ORF">CYMTET_5448</name>
</gene>
<proteinExistence type="predicted"/>
<reference evidence="2 3" key="1">
    <citation type="journal article" date="2015" name="Genome Biol. Evol.">
        <title>Comparative Genomics of a Bacterivorous Green Alga Reveals Evolutionary Causalities and Consequences of Phago-Mixotrophic Mode of Nutrition.</title>
        <authorList>
            <person name="Burns J.A."/>
            <person name="Paasch A."/>
            <person name="Narechania A."/>
            <person name="Kim E."/>
        </authorList>
    </citation>
    <scope>NUCLEOTIDE SEQUENCE [LARGE SCALE GENOMIC DNA]</scope>
    <source>
        <strain evidence="2 3">PLY_AMNH</strain>
    </source>
</reference>
<evidence type="ECO:0000313" key="2">
    <source>
        <dbReference type="EMBL" id="KAK3287038.1"/>
    </source>
</evidence>
<dbReference type="EMBL" id="LGRX02001041">
    <property type="protein sequence ID" value="KAK3287038.1"/>
    <property type="molecule type" value="Genomic_DNA"/>
</dbReference>
<comment type="caution">
    <text evidence="2">The sequence shown here is derived from an EMBL/GenBank/DDBJ whole genome shotgun (WGS) entry which is preliminary data.</text>
</comment>
<accession>A0AAE0GZG3</accession>
<sequence>MYDGRHLMQTDSPATASDNSVVLNVTVNFANTTRDTMIRFIVDLYYYPERIFDDNFTESYGTPTPVYYELDEVLIANVTIAPTAPFDQAVPSIFYGLTASGAQPPPPALASDVVESTGFYGVPVQAASPTFEERRRDAETRDDASSQSNMYGITIAPRPTTLSDRAQRTANAPQSHPLFMLYGLRTGLGFARTRLYGATSTLRVLGSCDDASMVRIADYLREYHAEQSLVSALHDVVHASSVRVTARIVQNSFYGLPCIASVRIAYNATQLSDDPISNDEVVDPWSGDECLMFGPVLVPECAASPPPSDPTSSPPTPRTVFHDPPPAPTLDTFYGIDTRATRRLHLVAHLIIDEACDDALMGRYERELQRRHGHLRNLSVSVAVIDAVFYGADIGCTLRGEVIHDAELSETSADGDPNIIAFEETDPCALFGPILIPSCSTPAAPKQHPPPPNTTPPPVAIPPTSSLVIANTALYGLSDELYGVRVVGPTITSDTGEGLQAIAGGVLSSVRAESASVIDLYGFYGVFTPKHVPPRALPPTQVDLSTPSSQRSERAARATPVESVLFYGFYGLRSQIEERQSDPKTAVAQPIAPPRKDISIAFDDRAGSEDTLYGFCEEDRYAVRLSLLGNKLIIT</sequence>
<evidence type="ECO:0000313" key="3">
    <source>
        <dbReference type="Proteomes" id="UP001190700"/>
    </source>
</evidence>
<protein>
    <submittedName>
        <fullName evidence="2">Uncharacterized protein</fullName>
    </submittedName>
</protein>
<dbReference type="AlphaFoldDB" id="A0AAE0GZG3"/>
<feature type="region of interest" description="Disordered" evidence="1">
    <location>
        <begin position="129"/>
        <end position="157"/>
    </location>
</feature>
<keyword evidence="3" id="KW-1185">Reference proteome</keyword>
<organism evidence="2 3">
    <name type="scientific">Cymbomonas tetramitiformis</name>
    <dbReference type="NCBI Taxonomy" id="36881"/>
    <lineage>
        <taxon>Eukaryota</taxon>
        <taxon>Viridiplantae</taxon>
        <taxon>Chlorophyta</taxon>
        <taxon>Pyramimonadophyceae</taxon>
        <taxon>Pyramimonadales</taxon>
        <taxon>Pyramimonadaceae</taxon>
        <taxon>Cymbomonas</taxon>
    </lineage>
</organism>
<dbReference type="Proteomes" id="UP001190700">
    <property type="component" value="Unassembled WGS sequence"/>
</dbReference>
<feature type="compositionally biased region" description="Basic and acidic residues" evidence="1">
    <location>
        <begin position="131"/>
        <end position="144"/>
    </location>
</feature>